<reference evidence="3 4" key="1">
    <citation type="submission" date="2019-12" db="EMBL/GenBank/DDBJ databases">
        <title>Maritimibacter sp. nov. sp. isolated from sea sand.</title>
        <authorList>
            <person name="Kim J."/>
            <person name="Jeong S.E."/>
            <person name="Jung H.S."/>
            <person name="Jeon C.O."/>
        </authorList>
    </citation>
    <scope>NUCLEOTIDE SEQUENCE [LARGE SCALE GENOMIC DNA]</scope>
    <source>
        <strain evidence="3 4">DP07</strain>
    </source>
</reference>
<dbReference type="InterPro" id="IPR021309">
    <property type="entry name" value="YgaP-like_TM"/>
</dbReference>
<feature type="transmembrane region" description="Helical" evidence="1">
    <location>
        <begin position="12"/>
        <end position="29"/>
    </location>
</feature>
<dbReference type="Pfam" id="PF11127">
    <property type="entry name" value="YgaP-like_TM"/>
    <property type="match status" value="1"/>
</dbReference>
<evidence type="ECO:0000259" key="2">
    <source>
        <dbReference type="Pfam" id="PF11127"/>
    </source>
</evidence>
<name>A0A845LYZ5_9RHOB</name>
<dbReference type="RefSeq" id="WP_161351125.1">
    <property type="nucleotide sequence ID" value="NZ_WTUX01000011.1"/>
</dbReference>
<evidence type="ECO:0000313" key="3">
    <source>
        <dbReference type="EMBL" id="MZR13015.1"/>
    </source>
</evidence>
<keyword evidence="4" id="KW-1185">Reference proteome</keyword>
<keyword evidence="1" id="KW-1133">Transmembrane helix</keyword>
<sequence length="68" mass="7210">MFKTNEGSLDRIIRVALGVILVGVFIAYQGTTLGWVALVVGVVALFTGVTGWCAIYSVLGISTCKMKT</sequence>
<accession>A0A845LYZ5</accession>
<evidence type="ECO:0000313" key="4">
    <source>
        <dbReference type="Proteomes" id="UP000467322"/>
    </source>
</evidence>
<evidence type="ECO:0000256" key="1">
    <source>
        <dbReference type="SAM" id="Phobius"/>
    </source>
</evidence>
<keyword evidence="1" id="KW-0812">Transmembrane</keyword>
<feature type="transmembrane region" description="Helical" evidence="1">
    <location>
        <begin position="35"/>
        <end position="59"/>
    </location>
</feature>
<comment type="caution">
    <text evidence="3">The sequence shown here is derived from an EMBL/GenBank/DDBJ whole genome shotgun (WGS) entry which is preliminary data.</text>
</comment>
<gene>
    <name evidence="3" type="ORF">GQE99_08280</name>
</gene>
<organism evidence="3 4">
    <name type="scientific">Maritimibacter harenae</name>
    <dbReference type="NCBI Taxonomy" id="2606218"/>
    <lineage>
        <taxon>Bacteria</taxon>
        <taxon>Pseudomonadati</taxon>
        <taxon>Pseudomonadota</taxon>
        <taxon>Alphaproteobacteria</taxon>
        <taxon>Rhodobacterales</taxon>
        <taxon>Roseobacteraceae</taxon>
        <taxon>Maritimibacter</taxon>
    </lineage>
</organism>
<dbReference type="Proteomes" id="UP000467322">
    <property type="component" value="Unassembled WGS sequence"/>
</dbReference>
<dbReference type="Gene3D" id="6.10.140.1340">
    <property type="match status" value="1"/>
</dbReference>
<keyword evidence="1" id="KW-0472">Membrane</keyword>
<dbReference type="EMBL" id="WTUX01000011">
    <property type="protein sequence ID" value="MZR13015.1"/>
    <property type="molecule type" value="Genomic_DNA"/>
</dbReference>
<feature type="domain" description="Inner membrane protein YgaP-like transmembrane" evidence="2">
    <location>
        <begin position="3"/>
        <end position="67"/>
    </location>
</feature>
<dbReference type="AlphaFoldDB" id="A0A845LYZ5"/>
<proteinExistence type="predicted"/>
<protein>
    <submittedName>
        <fullName evidence="3">DUF2892 domain-containing protein</fullName>
    </submittedName>
</protein>